<dbReference type="AlphaFoldDB" id="A0A5B8RIJ8"/>
<accession>A0A5B8RIJ8</accession>
<organism evidence="1">
    <name type="scientific">uncultured organism</name>
    <dbReference type="NCBI Taxonomy" id="155900"/>
    <lineage>
        <taxon>unclassified sequences</taxon>
        <taxon>environmental samples</taxon>
    </lineage>
</organism>
<evidence type="ECO:0000313" key="1">
    <source>
        <dbReference type="EMBL" id="QEA07883.1"/>
    </source>
</evidence>
<dbReference type="EMBL" id="MN079447">
    <property type="protein sequence ID" value="QEA07883.1"/>
    <property type="molecule type" value="Genomic_DNA"/>
</dbReference>
<gene>
    <name evidence="1" type="ORF">KBTEX_04249</name>
</gene>
<protein>
    <submittedName>
        <fullName evidence="1">Uncharacterized protein</fullName>
    </submittedName>
</protein>
<proteinExistence type="predicted"/>
<sequence>MDSRAESSSPFSLMRGLNTPLMRSWETAEEMAMSRPAAVDSAAARPPATTSAITQLGRLAISGLAMTMMSRSTVSSLPCQPSCSASLENAGLSAL</sequence>
<reference evidence="1" key="1">
    <citation type="submission" date="2019-06" db="EMBL/GenBank/DDBJ databases">
        <authorList>
            <person name="Murdoch R.W."/>
            <person name="Fathepure B."/>
        </authorList>
    </citation>
    <scope>NUCLEOTIDE SEQUENCE</scope>
</reference>
<name>A0A5B8RIJ8_9ZZZZ</name>